<evidence type="ECO:0000256" key="6">
    <source>
        <dbReference type="ARBA" id="ARBA00022989"/>
    </source>
</evidence>
<evidence type="ECO:0000256" key="1">
    <source>
        <dbReference type="ARBA" id="ARBA00004651"/>
    </source>
</evidence>
<accession>A0A2W5ZEF8</accession>
<feature type="transmembrane region" description="Helical" evidence="8">
    <location>
        <begin position="247"/>
        <end position="275"/>
    </location>
</feature>
<dbReference type="InterPro" id="IPR002549">
    <property type="entry name" value="AI-2E-like"/>
</dbReference>
<evidence type="ECO:0000256" key="4">
    <source>
        <dbReference type="ARBA" id="ARBA00022475"/>
    </source>
</evidence>
<comment type="caution">
    <text evidence="9">The sequence shown here is derived from an EMBL/GenBank/DDBJ whole genome shotgun (WGS) entry which is preliminary data.</text>
</comment>
<name>A0A2W5ZEF8_9BACT</name>
<evidence type="ECO:0000313" key="9">
    <source>
        <dbReference type="EMBL" id="PZR83829.1"/>
    </source>
</evidence>
<dbReference type="AlphaFoldDB" id="A0A2W5ZEF8"/>
<keyword evidence="3" id="KW-0813">Transport</keyword>
<evidence type="ECO:0000256" key="7">
    <source>
        <dbReference type="ARBA" id="ARBA00023136"/>
    </source>
</evidence>
<evidence type="ECO:0000256" key="2">
    <source>
        <dbReference type="ARBA" id="ARBA00009773"/>
    </source>
</evidence>
<evidence type="ECO:0000256" key="5">
    <source>
        <dbReference type="ARBA" id="ARBA00022692"/>
    </source>
</evidence>
<sequence>MWGRFAAVSAWSMTRCYPRAMPDTAAPEEPAGSALRPVVVERPVLAVRTLVVAALIVIAILGLLTVLRQVLDLLLILLVAIVFAEGMRPIVGRLEDRRLPRPAAIAVVYLGFIAVLALLITLLVQPIVDEATSLARHLPSYQASIQSTVASWQHALNLGGSGSPNIGNTLAGSLDTAKNVLLTIGGYIVGVIVNLILVLVIGFLWLITSDRLKRFVVDLLPLRHQALAGDVFGEMGQRMGGFLRATAINMVVVGVLTGVACTALGLPSPVLLGIFAGLTAAIPLVGPFLGIVPPFLLGLTLGAGHAVLVLVVLLIVQLIDANFVVPQVMNRVVSLPALAVVVSLLIGGALQGLIGALLAVPVASALQVVFLRVVVPYIHTTQGRNDQAYARAYTPLSAEHRAGPTEGGRRLNPR</sequence>
<feature type="transmembrane region" description="Helical" evidence="8">
    <location>
        <begin position="353"/>
        <end position="375"/>
    </location>
</feature>
<feature type="transmembrane region" description="Helical" evidence="8">
    <location>
        <begin position="45"/>
        <end position="67"/>
    </location>
</feature>
<dbReference type="EMBL" id="QHBU01000022">
    <property type="protein sequence ID" value="PZR83829.1"/>
    <property type="molecule type" value="Genomic_DNA"/>
</dbReference>
<feature type="transmembrane region" description="Helical" evidence="8">
    <location>
        <begin position="103"/>
        <end position="124"/>
    </location>
</feature>
<keyword evidence="6 8" id="KW-1133">Transmembrane helix</keyword>
<dbReference type="Pfam" id="PF01594">
    <property type="entry name" value="AI-2E_transport"/>
    <property type="match status" value="1"/>
</dbReference>
<dbReference type="PANTHER" id="PTHR21716">
    <property type="entry name" value="TRANSMEMBRANE PROTEIN"/>
    <property type="match status" value="1"/>
</dbReference>
<dbReference type="GO" id="GO:0005886">
    <property type="term" value="C:plasma membrane"/>
    <property type="evidence" value="ECO:0007669"/>
    <property type="project" value="UniProtKB-SubCell"/>
</dbReference>
<keyword evidence="5 8" id="KW-0812">Transmembrane</keyword>
<dbReference type="GO" id="GO:0055085">
    <property type="term" value="P:transmembrane transport"/>
    <property type="evidence" value="ECO:0007669"/>
    <property type="project" value="TreeGrafter"/>
</dbReference>
<dbReference type="PANTHER" id="PTHR21716:SF53">
    <property type="entry name" value="PERMEASE PERM-RELATED"/>
    <property type="match status" value="1"/>
</dbReference>
<evidence type="ECO:0000256" key="8">
    <source>
        <dbReference type="SAM" id="Phobius"/>
    </source>
</evidence>
<feature type="transmembrane region" description="Helical" evidence="8">
    <location>
        <begin position="73"/>
        <end position="91"/>
    </location>
</feature>
<comment type="similarity">
    <text evidence="2">Belongs to the autoinducer-2 exporter (AI-2E) (TC 2.A.86) family.</text>
</comment>
<gene>
    <name evidence="9" type="ORF">DLM65_01050</name>
</gene>
<organism evidence="9 10">
    <name type="scientific">Candidatus Aeolococcus gillhamiae</name>
    <dbReference type="NCBI Taxonomy" id="3127015"/>
    <lineage>
        <taxon>Bacteria</taxon>
        <taxon>Bacillati</taxon>
        <taxon>Candidatus Dormiibacterota</taxon>
        <taxon>Candidatus Dormibacteria</taxon>
        <taxon>Candidatus Aeolococcales</taxon>
        <taxon>Candidatus Aeolococcaceae</taxon>
        <taxon>Candidatus Aeolococcus</taxon>
    </lineage>
</organism>
<keyword evidence="7 8" id="KW-0472">Membrane</keyword>
<evidence type="ECO:0008006" key="11">
    <source>
        <dbReference type="Google" id="ProtNLM"/>
    </source>
</evidence>
<proteinExistence type="inferred from homology"/>
<protein>
    <recommendedName>
        <fullName evidence="11">AI-2E family transporter</fullName>
    </recommendedName>
</protein>
<reference evidence="9 10" key="1">
    <citation type="journal article" date="2017" name="Nature">
        <title>Atmospheric trace gases support primary production in Antarctic desert surface soil.</title>
        <authorList>
            <person name="Ji M."/>
            <person name="Greening C."/>
            <person name="Vanwonterghem I."/>
            <person name="Carere C.R."/>
            <person name="Bay S.K."/>
            <person name="Steen J.A."/>
            <person name="Montgomery K."/>
            <person name="Lines T."/>
            <person name="Beardall J."/>
            <person name="van Dorst J."/>
            <person name="Snape I."/>
            <person name="Stott M.B."/>
            <person name="Hugenholtz P."/>
            <person name="Ferrari B.C."/>
        </authorList>
    </citation>
    <scope>NUCLEOTIDE SEQUENCE [LARGE SCALE GENOMIC DNA]</scope>
    <source>
        <strain evidence="9">RRmetagenome_bin12</strain>
    </source>
</reference>
<comment type="subcellular location">
    <subcellularLocation>
        <location evidence="1">Cell membrane</location>
        <topology evidence="1">Multi-pass membrane protein</topology>
    </subcellularLocation>
</comment>
<feature type="transmembrane region" description="Helical" evidence="8">
    <location>
        <begin position="184"/>
        <end position="207"/>
    </location>
</feature>
<dbReference type="Proteomes" id="UP000248724">
    <property type="component" value="Unassembled WGS sequence"/>
</dbReference>
<evidence type="ECO:0000313" key="10">
    <source>
        <dbReference type="Proteomes" id="UP000248724"/>
    </source>
</evidence>
<evidence type="ECO:0000256" key="3">
    <source>
        <dbReference type="ARBA" id="ARBA00022448"/>
    </source>
</evidence>
<feature type="transmembrane region" description="Helical" evidence="8">
    <location>
        <begin position="295"/>
        <end position="316"/>
    </location>
</feature>
<keyword evidence="4" id="KW-1003">Cell membrane</keyword>